<dbReference type="PROSITE" id="PS51194">
    <property type="entry name" value="HELICASE_CTER"/>
    <property type="match status" value="1"/>
</dbReference>
<dbReference type="Pfam" id="PF00271">
    <property type="entry name" value="Helicase_C"/>
    <property type="match status" value="1"/>
</dbReference>
<dbReference type="InterPro" id="IPR027417">
    <property type="entry name" value="P-loop_NTPase"/>
</dbReference>
<dbReference type="GO" id="GO:0005524">
    <property type="term" value="F:ATP binding"/>
    <property type="evidence" value="ECO:0007669"/>
    <property type="project" value="UniProtKB-KW"/>
</dbReference>
<dbReference type="GO" id="GO:0043138">
    <property type="term" value="F:3'-5' DNA helicase activity"/>
    <property type="evidence" value="ECO:0007669"/>
    <property type="project" value="UniProtKB-EC"/>
</dbReference>
<evidence type="ECO:0000256" key="7">
    <source>
        <dbReference type="ARBA" id="ARBA00023235"/>
    </source>
</evidence>
<keyword evidence="4 12" id="KW-0347">Helicase</keyword>
<dbReference type="SMART" id="SM00490">
    <property type="entry name" value="HELICc"/>
    <property type="match status" value="1"/>
</dbReference>
<evidence type="ECO:0000256" key="4">
    <source>
        <dbReference type="ARBA" id="ARBA00022806"/>
    </source>
</evidence>
<evidence type="ECO:0000313" key="13">
    <source>
        <dbReference type="Proteomes" id="UP001298753"/>
    </source>
</evidence>
<dbReference type="RefSeq" id="WP_227600124.1">
    <property type="nucleotide sequence ID" value="NZ_JAJEPX010000003.1"/>
</dbReference>
<dbReference type="SMART" id="SM00487">
    <property type="entry name" value="DEXDc"/>
    <property type="match status" value="1"/>
</dbReference>
<dbReference type="InterPro" id="IPR002464">
    <property type="entry name" value="DNA/RNA_helicase_DEAH_CS"/>
</dbReference>
<evidence type="ECO:0000256" key="9">
    <source>
        <dbReference type="ARBA" id="ARBA00034808"/>
    </source>
</evidence>
<dbReference type="CDD" id="cd17920">
    <property type="entry name" value="DEXHc_RecQ"/>
    <property type="match status" value="1"/>
</dbReference>
<dbReference type="AlphaFoldDB" id="A0AAW4VVI6"/>
<sequence length="387" mass="43573">MELKKALHSLGIENLRPFQEEALNTLLTGRSLLTLMPTSAGKSLIFTSSAMVQERLTLVIEPHLALELDQVRQLQDKGVAAACLNSMQSSAERKSVLAQIEQGELLLLFVTPEMLQNRKVQTALRQSDLAGVMIDEAHCVCKQGPGFREDYLRIREFVQSLPTPPAVGAFTATATPTTKRYILEKLGIEDAHIIRGGVTRDNIEPRVIEVGHGLGGRKASDLIELRKREIICSRLRKHKGNRVIIYTNTINRVEMLCRYLRKQGFKAEFYHGKCEDKPTRLERFASGKVKVMVATNAFGLGVNIPDIRLVIHHAPLIGLDDYTQEAGRAGRDGKKSTALLLWHEYDFTINRRLIKENQLELKGAELKERLHALEALHDYACENHKCR</sequence>
<dbReference type="GO" id="GO:0009378">
    <property type="term" value="F:four-way junction helicase activity"/>
    <property type="evidence" value="ECO:0007669"/>
    <property type="project" value="TreeGrafter"/>
</dbReference>
<dbReference type="Gene3D" id="3.40.50.300">
    <property type="entry name" value="P-loop containing nucleotide triphosphate hydrolases"/>
    <property type="match status" value="2"/>
</dbReference>
<dbReference type="Pfam" id="PF00270">
    <property type="entry name" value="DEAD"/>
    <property type="match status" value="1"/>
</dbReference>
<organism evidence="12 13">
    <name type="scientific">Agathobaculum butyriciproducens</name>
    <dbReference type="NCBI Taxonomy" id="1628085"/>
    <lineage>
        <taxon>Bacteria</taxon>
        <taxon>Bacillati</taxon>
        <taxon>Bacillota</taxon>
        <taxon>Clostridia</taxon>
        <taxon>Eubacteriales</taxon>
        <taxon>Butyricicoccaceae</taxon>
        <taxon>Agathobaculum</taxon>
    </lineage>
</organism>
<evidence type="ECO:0000256" key="2">
    <source>
        <dbReference type="ARBA" id="ARBA00022741"/>
    </source>
</evidence>
<feature type="domain" description="Helicase ATP-binding" evidence="10">
    <location>
        <begin position="23"/>
        <end position="192"/>
    </location>
</feature>
<dbReference type="GO" id="GO:0005694">
    <property type="term" value="C:chromosome"/>
    <property type="evidence" value="ECO:0007669"/>
    <property type="project" value="TreeGrafter"/>
</dbReference>
<evidence type="ECO:0000256" key="3">
    <source>
        <dbReference type="ARBA" id="ARBA00022801"/>
    </source>
</evidence>
<dbReference type="PROSITE" id="PS51192">
    <property type="entry name" value="HELICASE_ATP_BIND_1"/>
    <property type="match status" value="1"/>
</dbReference>
<protein>
    <recommendedName>
        <fullName evidence="9">DNA 3'-5' helicase</fullName>
        <ecNumber evidence="9">5.6.2.4</ecNumber>
    </recommendedName>
</protein>
<dbReference type="InterPro" id="IPR011545">
    <property type="entry name" value="DEAD/DEAH_box_helicase_dom"/>
</dbReference>
<proteinExistence type="inferred from homology"/>
<name>A0AAW4VVI6_9FIRM</name>
<dbReference type="GeneID" id="98661341"/>
<keyword evidence="13" id="KW-1185">Reference proteome</keyword>
<dbReference type="EC" id="5.6.2.4" evidence="9"/>
<comment type="caution">
    <text evidence="12">The sequence shown here is derived from an EMBL/GenBank/DDBJ whole genome shotgun (WGS) entry which is preliminary data.</text>
</comment>
<keyword evidence="2" id="KW-0547">Nucleotide-binding</keyword>
<dbReference type="GO" id="GO:0016787">
    <property type="term" value="F:hydrolase activity"/>
    <property type="evidence" value="ECO:0007669"/>
    <property type="project" value="UniProtKB-KW"/>
</dbReference>
<gene>
    <name evidence="12" type="ORF">LKD22_02360</name>
</gene>
<dbReference type="PROSITE" id="PS00690">
    <property type="entry name" value="DEAH_ATP_HELICASE"/>
    <property type="match status" value="1"/>
</dbReference>
<evidence type="ECO:0000259" key="10">
    <source>
        <dbReference type="PROSITE" id="PS51192"/>
    </source>
</evidence>
<evidence type="ECO:0000256" key="6">
    <source>
        <dbReference type="ARBA" id="ARBA00023125"/>
    </source>
</evidence>
<dbReference type="NCBIfam" id="TIGR00614">
    <property type="entry name" value="recQ_fam"/>
    <property type="match status" value="1"/>
</dbReference>
<dbReference type="InterPro" id="IPR014001">
    <property type="entry name" value="Helicase_ATP-bd"/>
</dbReference>
<evidence type="ECO:0000256" key="8">
    <source>
        <dbReference type="ARBA" id="ARBA00034617"/>
    </source>
</evidence>
<dbReference type="PANTHER" id="PTHR13710">
    <property type="entry name" value="DNA HELICASE RECQ FAMILY MEMBER"/>
    <property type="match status" value="1"/>
</dbReference>
<dbReference type="PANTHER" id="PTHR13710:SF105">
    <property type="entry name" value="ATP-DEPENDENT DNA HELICASE Q1"/>
    <property type="match status" value="1"/>
</dbReference>
<accession>A0AAW4VVI6</accession>
<comment type="catalytic activity">
    <reaction evidence="8">
        <text>Couples ATP hydrolysis with the unwinding of duplex DNA by translocating in the 3'-5' direction.</text>
        <dbReference type="EC" id="5.6.2.4"/>
    </reaction>
</comment>
<evidence type="ECO:0000256" key="1">
    <source>
        <dbReference type="ARBA" id="ARBA00005446"/>
    </source>
</evidence>
<keyword evidence="7" id="KW-0413">Isomerase</keyword>
<dbReference type="EMBL" id="JAJEPX010000003">
    <property type="protein sequence ID" value="MCC2175984.1"/>
    <property type="molecule type" value="Genomic_DNA"/>
</dbReference>
<dbReference type="InterPro" id="IPR001650">
    <property type="entry name" value="Helicase_C-like"/>
</dbReference>
<dbReference type="GO" id="GO:0003677">
    <property type="term" value="F:DNA binding"/>
    <property type="evidence" value="ECO:0007669"/>
    <property type="project" value="UniProtKB-KW"/>
</dbReference>
<dbReference type="Proteomes" id="UP001298753">
    <property type="component" value="Unassembled WGS sequence"/>
</dbReference>
<keyword evidence="3 12" id="KW-0378">Hydrolase</keyword>
<reference evidence="12 13" key="1">
    <citation type="submission" date="2021-10" db="EMBL/GenBank/DDBJ databases">
        <title>Anaerobic single-cell dispensing facilitates the cultivation of human gut bacteria.</title>
        <authorList>
            <person name="Afrizal A."/>
        </authorList>
    </citation>
    <scope>NUCLEOTIDE SEQUENCE [LARGE SCALE GENOMIC DNA]</scope>
    <source>
        <strain evidence="12 13">CLA-AA-H270</strain>
    </source>
</reference>
<dbReference type="InterPro" id="IPR004589">
    <property type="entry name" value="DNA_helicase_ATP-dep_RecQ"/>
</dbReference>
<keyword evidence="6" id="KW-0238">DNA-binding</keyword>
<evidence type="ECO:0000313" key="12">
    <source>
        <dbReference type="EMBL" id="MCC2175984.1"/>
    </source>
</evidence>
<evidence type="ECO:0000259" key="11">
    <source>
        <dbReference type="PROSITE" id="PS51194"/>
    </source>
</evidence>
<keyword evidence="5" id="KW-0067">ATP-binding</keyword>
<evidence type="ECO:0000256" key="5">
    <source>
        <dbReference type="ARBA" id="ARBA00022840"/>
    </source>
</evidence>
<dbReference type="GO" id="GO:0006281">
    <property type="term" value="P:DNA repair"/>
    <property type="evidence" value="ECO:0007669"/>
    <property type="project" value="TreeGrafter"/>
</dbReference>
<dbReference type="GO" id="GO:0005737">
    <property type="term" value="C:cytoplasm"/>
    <property type="evidence" value="ECO:0007669"/>
    <property type="project" value="TreeGrafter"/>
</dbReference>
<feature type="domain" description="Helicase C-terminal" evidence="11">
    <location>
        <begin position="218"/>
        <end position="374"/>
    </location>
</feature>
<dbReference type="SUPFAM" id="SSF52540">
    <property type="entry name" value="P-loop containing nucleoside triphosphate hydrolases"/>
    <property type="match status" value="1"/>
</dbReference>
<comment type="similarity">
    <text evidence="1">Belongs to the helicase family. RecQ subfamily.</text>
</comment>
<dbReference type="GO" id="GO:0006310">
    <property type="term" value="P:DNA recombination"/>
    <property type="evidence" value="ECO:0007669"/>
    <property type="project" value="InterPro"/>
</dbReference>